<name>A0A1N5WBE3_9ARCH</name>
<evidence type="ECO:0000256" key="5">
    <source>
        <dbReference type="SAM" id="Phobius"/>
    </source>
</evidence>
<dbReference type="Pfam" id="PF00361">
    <property type="entry name" value="Proton_antipo_M"/>
    <property type="match status" value="1"/>
</dbReference>
<comment type="subcellular location">
    <subcellularLocation>
        <location evidence="1">Membrane</location>
        <topology evidence="1">Multi-pass membrane protein</topology>
    </subcellularLocation>
</comment>
<evidence type="ECO:0000256" key="3">
    <source>
        <dbReference type="ARBA" id="ARBA00022989"/>
    </source>
</evidence>
<dbReference type="PRINTS" id="PR01434">
    <property type="entry name" value="NADHDHGNASE5"/>
</dbReference>
<feature type="transmembrane region" description="Helical" evidence="5">
    <location>
        <begin position="358"/>
        <end position="382"/>
    </location>
</feature>
<dbReference type="NCBIfam" id="NF004445">
    <property type="entry name" value="PRK05777.2-3"/>
    <property type="match status" value="1"/>
</dbReference>
<evidence type="ECO:0000259" key="6">
    <source>
        <dbReference type="Pfam" id="PF00361"/>
    </source>
</evidence>
<evidence type="ECO:0000313" key="7">
    <source>
        <dbReference type="EMBL" id="SIM81975.1"/>
    </source>
</evidence>
<dbReference type="GO" id="GO:0008137">
    <property type="term" value="F:NADH dehydrogenase (ubiquinone) activity"/>
    <property type="evidence" value="ECO:0007669"/>
    <property type="project" value="InterPro"/>
</dbReference>
<dbReference type="AlphaFoldDB" id="A0A1N5WBE3"/>
<protein>
    <submittedName>
        <fullName evidence="7">NADH dehydrogenase subunit N</fullName>
    </submittedName>
</protein>
<feature type="transmembrane region" description="Helical" evidence="5">
    <location>
        <begin position="443"/>
        <end position="465"/>
    </location>
</feature>
<feature type="transmembrane region" description="Helical" evidence="5">
    <location>
        <begin position="126"/>
        <end position="145"/>
    </location>
</feature>
<dbReference type="InterPro" id="IPR010096">
    <property type="entry name" value="NADH-Q_OxRdtase_suN/2"/>
</dbReference>
<dbReference type="RefSeq" id="WP_077076624.1">
    <property type="nucleotide sequence ID" value="NZ_LT671858.1"/>
</dbReference>
<dbReference type="GeneID" id="41588968"/>
<evidence type="ECO:0000313" key="8">
    <source>
        <dbReference type="EMBL" id="SJK85483.1"/>
    </source>
</evidence>
<keyword evidence="2 5" id="KW-0812">Transmembrane</keyword>
<sequence>MTFILDSSILKSLYPEIFLGLVAFGMLLMGRRVKNWMVYTTVSIIALLISMIMLILLDSGNSSFFGGAFVINNFGLFFALILITSSLYVSFTAGSELKHDPEIFFSVFLFVNIAMIIAAFSLNLIFIFIAFEGISIGTYILSAHGKSKRNLEASAKYFFTGVIATGFIVLGSSFYFLSTGTFNLVSSFSISDVTRPSMLLALILLFVGFGFKLALVPLQQWAVDAYDGTNNPVSAFLSSGTKVLAFLIILRVFLVGFSTLSTDVFYLFTIVSIITMTYGNFAALSENNLKRMLAYSSIAQAGYLILVLTVVSSTASQFAITVAIFAAMYYSLVYIFMKGGAFIASGAVKKEKIMINDLSGIGLKSPLFAISLGIMMLALAGIPPTAGFFAKYYLFLSLISGNLWYLAVIGILNSAISVFYYLRVIVVMFRPATEDREFNLSGSILLPVVIGAVMSIGLSFLIYGYPYLSSIVSGLGVGV</sequence>
<reference evidence="8" key="2">
    <citation type="submission" date="2016-06" db="EMBL/GenBank/DDBJ databases">
        <authorList>
            <person name="Olsen C.W."/>
            <person name="Carey S."/>
            <person name="Hinshaw L."/>
            <person name="Karasin A.I."/>
        </authorList>
    </citation>
    <scope>NUCLEOTIDE SEQUENCE [LARGE SCALE GENOMIC DNA]</scope>
    <source>
        <strain evidence="8">PM4</strain>
    </source>
</reference>
<feature type="transmembrane region" description="Helical" evidence="5">
    <location>
        <begin position="157"/>
        <end position="177"/>
    </location>
</feature>
<keyword evidence="4 5" id="KW-0472">Membrane</keyword>
<evidence type="ECO:0000313" key="10">
    <source>
        <dbReference type="Proteomes" id="UP000195607"/>
    </source>
</evidence>
<dbReference type="PANTHER" id="PTHR22773">
    <property type="entry name" value="NADH DEHYDROGENASE"/>
    <property type="match status" value="1"/>
</dbReference>
<dbReference type="OrthoDB" id="29144at2157"/>
<gene>
    <name evidence="8" type="ORF">CPM_1697</name>
    <name evidence="7" type="ORF">CSP5_1726</name>
</gene>
<feature type="transmembrane region" description="Helical" evidence="5">
    <location>
        <begin position="318"/>
        <end position="337"/>
    </location>
</feature>
<dbReference type="EMBL" id="LT671858">
    <property type="protein sequence ID" value="SIM81975.1"/>
    <property type="molecule type" value="Genomic_DNA"/>
</dbReference>
<organism evidence="7 10">
    <name type="scientific">Cuniculiplasma divulgatum</name>
    <dbReference type="NCBI Taxonomy" id="1673428"/>
    <lineage>
        <taxon>Archaea</taxon>
        <taxon>Methanobacteriati</taxon>
        <taxon>Thermoplasmatota</taxon>
        <taxon>Thermoplasmata</taxon>
        <taxon>Thermoplasmatales</taxon>
        <taxon>Cuniculiplasmataceae</taxon>
        <taxon>Cuniculiplasma</taxon>
    </lineage>
</organism>
<feature type="domain" description="NADH:quinone oxidoreductase/Mrp antiporter transmembrane" evidence="6">
    <location>
        <begin position="121"/>
        <end position="417"/>
    </location>
</feature>
<evidence type="ECO:0000256" key="1">
    <source>
        <dbReference type="ARBA" id="ARBA00004141"/>
    </source>
</evidence>
<dbReference type="GO" id="GO:0016020">
    <property type="term" value="C:membrane"/>
    <property type="evidence" value="ECO:0007669"/>
    <property type="project" value="UniProtKB-SubCell"/>
</dbReference>
<dbReference type="Proteomes" id="UP000195607">
    <property type="component" value="Chromosome I"/>
</dbReference>
<dbReference type="GO" id="GO:0042773">
    <property type="term" value="P:ATP synthesis coupled electron transport"/>
    <property type="evidence" value="ECO:0007669"/>
    <property type="project" value="InterPro"/>
</dbReference>
<feature type="transmembrane region" description="Helical" evidence="5">
    <location>
        <begin position="197"/>
        <end position="215"/>
    </location>
</feature>
<dbReference type="InterPro" id="IPR001750">
    <property type="entry name" value="ND/Mrp_TM"/>
</dbReference>
<keyword evidence="9" id="KW-1185">Reference proteome</keyword>
<feature type="transmembrane region" description="Helical" evidence="5">
    <location>
        <begin position="103"/>
        <end position="120"/>
    </location>
</feature>
<accession>A0A1N5WBE3</accession>
<evidence type="ECO:0000313" key="9">
    <source>
        <dbReference type="Proteomes" id="UP000187822"/>
    </source>
</evidence>
<dbReference type="KEGG" id="cdiv:CPM_1697"/>
<feature type="transmembrane region" description="Helical" evidence="5">
    <location>
        <begin position="236"/>
        <end position="258"/>
    </location>
</feature>
<feature type="transmembrane region" description="Helical" evidence="5">
    <location>
        <begin position="36"/>
        <end position="57"/>
    </location>
</feature>
<reference evidence="7 10" key="1">
    <citation type="submission" date="2016-04" db="EMBL/GenBank/DDBJ databases">
        <authorList>
            <person name="Evans L.H."/>
            <person name="Alamgir A."/>
            <person name="Owens N."/>
            <person name="Weber N.D."/>
            <person name="Virtaneva K."/>
            <person name="Barbian K."/>
            <person name="Babar A."/>
            <person name="Rosenke K."/>
        </authorList>
    </citation>
    <scope>NUCLEOTIDE SEQUENCE [LARGE SCALE GENOMIC DNA]</scope>
    <source>
        <strain evidence="7">S5</strain>
        <strain evidence="10">S5(T) (JCM 30642 \VKM B-2941)</strain>
    </source>
</reference>
<feature type="transmembrane region" description="Helical" evidence="5">
    <location>
        <begin position="402"/>
        <end position="422"/>
    </location>
</feature>
<feature type="transmembrane region" description="Helical" evidence="5">
    <location>
        <begin position="69"/>
        <end position="91"/>
    </location>
</feature>
<reference evidence="9" key="3">
    <citation type="submission" date="2016-06" db="EMBL/GenBank/DDBJ databases">
        <authorList>
            <person name="Toshchakov V.S."/>
        </authorList>
    </citation>
    <scope>NUCLEOTIDE SEQUENCE [LARGE SCALE GENOMIC DNA]</scope>
    <source>
        <strain>PM4 (JCM 30641</strain>
        <strain evidence="9">\VKM B-2940)</strain>
    </source>
</reference>
<feature type="transmembrane region" description="Helical" evidence="5">
    <location>
        <begin position="264"/>
        <end position="281"/>
    </location>
</feature>
<keyword evidence="3 5" id="KW-1133">Transmembrane helix</keyword>
<dbReference type="HAMAP" id="MF_00445">
    <property type="entry name" value="NDH1_NuoN_1"/>
    <property type="match status" value="1"/>
</dbReference>
<feature type="transmembrane region" description="Helical" evidence="5">
    <location>
        <begin position="12"/>
        <end position="29"/>
    </location>
</feature>
<dbReference type="STRING" id="1673428.CPM_1697"/>
<evidence type="ECO:0000256" key="2">
    <source>
        <dbReference type="ARBA" id="ARBA00022692"/>
    </source>
</evidence>
<evidence type="ECO:0000256" key="4">
    <source>
        <dbReference type="ARBA" id="ARBA00023136"/>
    </source>
</evidence>
<feature type="transmembrane region" description="Helical" evidence="5">
    <location>
        <begin position="293"/>
        <end position="312"/>
    </location>
</feature>
<dbReference type="EMBL" id="LT719092">
    <property type="protein sequence ID" value="SJK85483.1"/>
    <property type="molecule type" value="Genomic_DNA"/>
</dbReference>
<proteinExistence type="inferred from homology"/>
<dbReference type="Proteomes" id="UP000187822">
    <property type="component" value="Chromosome I"/>
</dbReference>